<accession>A0A0L0NNE6</accession>
<dbReference type="Proteomes" id="UP000037122">
    <property type="component" value="Unassembled WGS sequence"/>
</dbReference>
<comment type="caution">
    <text evidence="2">The sequence shown here is derived from an EMBL/GenBank/DDBJ whole genome shotgun (WGS) entry which is preliminary data.</text>
</comment>
<evidence type="ECO:0000313" key="2">
    <source>
        <dbReference type="EMBL" id="KND95662.1"/>
    </source>
</evidence>
<dbReference type="AlphaFoldDB" id="A0A0L0NNE6"/>
<proteinExistence type="predicted"/>
<dbReference type="EMBL" id="LGST01000066">
    <property type="protein sequence ID" value="KND95662.1"/>
    <property type="molecule type" value="Genomic_DNA"/>
</dbReference>
<organism evidence="2 3">
    <name type="scientific">Candidozyma auris</name>
    <name type="common">Yeast</name>
    <name type="synonym">Candida auris</name>
    <dbReference type="NCBI Taxonomy" id="498019"/>
    <lineage>
        <taxon>Eukaryota</taxon>
        <taxon>Fungi</taxon>
        <taxon>Dikarya</taxon>
        <taxon>Ascomycota</taxon>
        <taxon>Saccharomycotina</taxon>
        <taxon>Pichiomycetes</taxon>
        <taxon>Metschnikowiaceae</taxon>
        <taxon>Candidozyma</taxon>
    </lineage>
</organism>
<evidence type="ECO:0000256" key="1">
    <source>
        <dbReference type="SAM" id="MobiDB-lite"/>
    </source>
</evidence>
<sequence length="30" mass="3667">MVAKSTEGVNWRCRDNKQMQDQKFIKKQRL</sequence>
<reference evidence="3" key="1">
    <citation type="journal article" date="2015" name="BMC Genomics">
        <title>Draft genome of a commonly misdiagnosed multidrug resistant pathogen Candida auris.</title>
        <authorList>
            <person name="Chatterjee S."/>
            <person name="Alampalli S.V."/>
            <person name="Nageshan R.K."/>
            <person name="Chettiar S.T."/>
            <person name="Joshi S."/>
            <person name="Tatu U.S."/>
        </authorList>
    </citation>
    <scope>NUCLEOTIDE SEQUENCE [LARGE SCALE GENOMIC DNA]</scope>
    <source>
        <strain evidence="3">6684</strain>
    </source>
</reference>
<feature type="region of interest" description="Disordered" evidence="1">
    <location>
        <begin position="1"/>
        <end position="30"/>
    </location>
</feature>
<protein>
    <submittedName>
        <fullName evidence="2">Uncharacterized protein</fullName>
    </submittedName>
</protein>
<name>A0A0L0NNE6_CANAR</name>
<feature type="compositionally biased region" description="Basic and acidic residues" evidence="1">
    <location>
        <begin position="12"/>
        <end position="24"/>
    </location>
</feature>
<dbReference type="VEuPathDB" id="FungiDB:QG37_07984"/>
<evidence type="ECO:0000313" key="3">
    <source>
        <dbReference type="Proteomes" id="UP000037122"/>
    </source>
</evidence>
<gene>
    <name evidence="2" type="ORF">QG37_07984</name>
</gene>